<comment type="caution">
    <text evidence="8">The sequence shown here is derived from an EMBL/GenBank/DDBJ whole genome shotgun (WGS) entry which is preliminary data.</text>
</comment>
<organism evidence="8 10">
    <name type="scientific">Alternaria atra</name>
    <dbReference type="NCBI Taxonomy" id="119953"/>
    <lineage>
        <taxon>Eukaryota</taxon>
        <taxon>Fungi</taxon>
        <taxon>Dikarya</taxon>
        <taxon>Ascomycota</taxon>
        <taxon>Pezizomycotina</taxon>
        <taxon>Dothideomycetes</taxon>
        <taxon>Pleosporomycetidae</taxon>
        <taxon>Pleosporales</taxon>
        <taxon>Pleosporineae</taxon>
        <taxon>Pleosporaceae</taxon>
        <taxon>Alternaria</taxon>
        <taxon>Alternaria sect. Ulocladioides</taxon>
    </lineage>
</organism>
<evidence type="ECO:0008006" key="11">
    <source>
        <dbReference type="Google" id="ProtNLM"/>
    </source>
</evidence>
<dbReference type="RefSeq" id="XP_043174117.1">
    <property type="nucleotide sequence ID" value="XM_043318182.1"/>
</dbReference>
<feature type="transmembrane region" description="Helical" evidence="7">
    <location>
        <begin position="140"/>
        <end position="159"/>
    </location>
</feature>
<reference evidence="8" key="1">
    <citation type="submission" date="2021-05" db="EMBL/GenBank/DDBJ databases">
        <authorList>
            <person name="Stam R."/>
        </authorList>
    </citation>
    <scope>NUCLEOTIDE SEQUENCE</scope>
    <source>
        <strain evidence="8">CS162</strain>
    </source>
</reference>
<dbReference type="GO" id="GO:0005789">
    <property type="term" value="C:endoplasmic reticulum membrane"/>
    <property type="evidence" value="ECO:0007669"/>
    <property type="project" value="TreeGrafter"/>
</dbReference>
<dbReference type="EMBL" id="CAJRGZ010000029">
    <property type="protein sequence ID" value="CAG5183367.1"/>
    <property type="molecule type" value="Genomic_DNA"/>
</dbReference>
<evidence type="ECO:0000313" key="10">
    <source>
        <dbReference type="Proteomes" id="UP000676310"/>
    </source>
</evidence>
<keyword evidence="5 7" id="KW-0472">Membrane</keyword>
<evidence type="ECO:0000313" key="9">
    <source>
        <dbReference type="EMBL" id="CAG5183367.1"/>
    </source>
</evidence>
<evidence type="ECO:0000256" key="3">
    <source>
        <dbReference type="ARBA" id="ARBA00022692"/>
    </source>
</evidence>
<dbReference type="GO" id="GO:0000139">
    <property type="term" value="C:Golgi membrane"/>
    <property type="evidence" value="ECO:0007669"/>
    <property type="project" value="TreeGrafter"/>
</dbReference>
<dbReference type="AlphaFoldDB" id="A0A8J2I4H2"/>
<keyword evidence="4 7" id="KW-1133">Transmembrane helix</keyword>
<protein>
    <recommendedName>
        <fullName evidence="11">DUF396-domain-containing protein</fullName>
    </recommendedName>
</protein>
<dbReference type="PANTHER" id="PTHR13144:SF0">
    <property type="entry name" value="PROTEIN TEX261"/>
    <property type="match status" value="1"/>
</dbReference>
<feature type="compositionally biased region" description="Basic residues" evidence="6">
    <location>
        <begin position="509"/>
        <end position="520"/>
    </location>
</feature>
<dbReference type="EMBL" id="CAJRGZ010000022">
    <property type="protein sequence ID" value="CAG5175778.1"/>
    <property type="molecule type" value="Genomic_DNA"/>
</dbReference>
<dbReference type="GO" id="GO:0030134">
    <property type="term" value="C:COPII-coated ER to Golgi transport vesicle"/>
    <property type="evidence" value="ECO:0007669"/>
    <property type="project" value="TreeGrafter"/>
</dbReference>
<evidence type="ECO:0000256" key="1">
    <source>
        <dbReference type="ARBA" id="ARBA00004141"/>
    </source>
</evidence>
<evidence type="ECO:0000256" key="4">
    <source>
        <dbReference type="ARBA" id="ARBA00022989"/>
    </source>
</evidence>
<feature type="compositionally biased region" description="Acidic residues" evidence="6">
    <location>
        <begin position="571"/>
        <end position="580"/>
    </location>
</feature>
<feature type="transmembrane region" description="Helical" evidence="7">
    <location>
        <begin position="6"/>
        <end position="30"/>
    </location>
</feature>
<sequence>MWILPLLGYVGVILGFAFLTLAIASGLYYLSELVEEHTVFAKKLLYRLIYGVVGIQILLLVVDRFPIGLSALSVVSHVIYAQNLRKFPIVKLTDPLFLVSCALVIANHYLWFRHFSAPPANTYSSYPYSRDVNIPSFTEIASYFGLCVWLVPFALFVSLSAGENVLPSMGSEYATGDGSSYIMPGKAPESFGSGTGIGVGGVSSGMEGKRRARSGTNAGMAKAVVTGVREWVGETGEVMGLWKGNPGLLETVIPQPTFSMDSLLSLPTRMAAPTPQVKPPRLQRETASFGQQQLDPRNARNLLRKVFKKKAGTIYLRHRICRPIPRHAELLLDTPIGRDFNLITAAGVDFQVHSIMLIGGSKALQKGLFPGGATIPNPPSFVNLPPHFHPILVDRIVNFKDGQLTQSTFKFYHATLIPNENPPSPATVALVDIIEYACKDEDGALQQFVVAAVLAQEARHWTEAQLTKFSESIQGSEYDDFRKVYTVVKGQTEELIKQGDITKQSVAERKKHRDRRKAANSKHSNEDKNKIFRADGSPIGTLGARPTSQKDKFKRRHEGRRGVGAVAKADGDEDMAMEVD</sequence>
<evidence type="ECO:0000256" key="5">
    <source>
        <dbReference type="ARBA" id="ARBA00023136"/>
    </source>
</evidence>
<evidence type="ECO:0000256" key="7">
    <source>
        <dbReference type="SAM" id="Phobius"/>
    </source>
</evidence>
<proteinExistence type="inferred from homology"/>
<evidence type="ECO:0000256" key="6">
    <source>
        <dbReference type="SAM" id="MobiDB-lite"/>
    </source>
</evidence>
<dbReference type="Proteomes" id="UP000676310">
    <property type="component" value="Unassembled WGS sequence"/>
</dbReference>
<dbReference type="Pfam" id="PF04148">
    <property type="entry name" value="Erv26"/>
    <property type="match status" value="1"/>
</dbReference>
<gene>
    <name evidence="9" type="ORF">ALTATR162_LOCUS10546</name>
    <name evidence="8" type="ORF">ALTATR162_LOCUS8198</name>
</gene>
<dbReference type="InterPro" id="IPR007277">
    <property type="entry name" value="Svp26/Tex261"/>
</dbReference>
<comment type="similarity">
    <text evidence="2">Belongs to the SVP26 family.</text>
</comment>
<feature type="transmembrane region" description="Helical" evidence="7">
    <location>
        <begin position="44"/>
        <end position="61"/>
    </location>
</feature>
<dbReference type="OrthoDB" id="28257at2759"/>
<dbReference type="GO" id="GO:0097020">
    <property type="term" value="F:COPII receptor activity"/>
    <property type="evidence" value="ECO:0007669"/>
    <property type="project" value="InterPro"/>
</dbReference>
<name>A0A8J2I4H2_9PLEO</name>
<accession>A0A8J2I4H2</accession>
<keyword evidence="10" id="KW-1185">Reference proteome</keyword>
<keyword evidence="3 7" id="KW-0812">Transmembrane</keyword>
<dbReference type="GeneID" id="67010719"/>
<dbReference type="PANTHER" id="PTHR13144">
    <property type="entry name" value="TEX261 PROTEIN"/>
    <property type="match status" value="1"/>
</dbReference>
<comment type="subcellular location">
    <subcellularLocation>
        <location evidence="1">Membrane</location>
        <topology evidence="1">Multi-pass membrane protein</topology>
    </subcellularLocation>
</comment>
<feature type="region of interest" description="Disordered" evidence="6">
    <location>
        <begin position="504"/>
        <end position="580"/>
    </location>
</feature>
<evidence type="ECO:0000313" key="8">
    <source>
        <dbReference type="EMBL" id="CAG5175778.1"/>
    </source>
</evidence>
<evidence type="ECO:0000256" key="2">
    <source>
        <dbReference type="ARBA" id="ARBA00008096"/>
    </source>
</evidence>
<dbReference type="GO" id="GO:0006888">
    <property type="term" value="P:endoplasmic reticulum to Golgi vesicle-mediated transport"/>
    <property type="evidence" value="ECO:0007669"/>
    <property type="project" value="InterPro"/>
</dbReference>
<feature type="compositionally biased region" description="Basic and acidic residues" evidence="6">
    <location>
        <begin position="523"/>
        <end position="533"/>
    </location>
</feature>